<keyword evidence="3" id="KW-1003">Cell membrane</keyword>
<keyword evidence="4 10" id="KW-0812">Transmembrane</keyword>
<protein>
    <recommendedName>
        <fullName evidence="12">G-protein coupled receptors family 1 profile domain-containing protein</fullName>
    </recommendedName>
</protein>
<evidence type="ECO:0000256" key="4">
    <source>
        <dbReference type="ARBA" id="ARBA00022692"/>
    </source>
</evidence>
<keyword evidence="5 11" id="KW-1133">Transmembrane helix</keyword>
<dbReference type="InterPro" id="IPR001681">
    <property type="entry name" value="Neurokn_rcpt"/>
</dbReference>
<dbReference type="PRINTS" id="PR00244">
    <property type="entry name" value="NEUROKININR"/>
</dbReference>
<dbReference type="PRINTS" id="PR00237">
    <property type="entry name" value="GPCRRHODOPSN"/>
</dbReference>
<dbReference type="AlphaFoldDB" id="A0A8I6SPM3"/>
<dbReference type="InterPro" id="IPR017452">
    <property type="entry name" value="GPCR_Rhodpsn_7TM"/>
</dbReference>
<dbReference type="RefSeq" id="XP_024084871.1">
    <property type="nucleotide sequence ID" value="XM_024229103.1"/>
</dbReference>
<dbReference type="InterPro" id="IPR000276">
    <property type="entry name" value="GPCR_Rhodpsn"/>
</dbReference>
<evidence type="ECO:0000256" key="1">
    <source>
        <dbReference type="ARBA" id="ARBA00004651"/>
    </source>
</evidence>
<dbReference type="Proteomes" id="UP000494040">
    <property type="component" value="Unassembled WGS sequence"/>
</dbReference>
<dbReference type="GO" id="GO:0004995">
    <property type="term" value="F:tachykinin receptor activity"/>
    <property type="evidence" value="ECO:0007669"/>
    <property type="project" value="InterPro"/>
</dbReference>
<evidence type="ECO:0000256" key="7">
    <source>
        <dbReference type="ARBA" id="ARBA00023136"/>
    </source>
</evidence>
<comment type="subcellular location">
    <subcellularLocation>
        <location evidence="1">Cell membrane</location>
        <topology evidence="1">Multi-pass membrane protein</topology>
    </subcellularLocation>
</comment>
<dbReference type="SUPFAM" id="SSF81321">
    <property type="entry name" value="Family A G protein-coupled receptor-like"/>
    <property type="match status" value="1"/>
</dbReference>
<dbReference type="Gene3D" id="1.20.1070.10">
    <property type="entry name" value="Rhodopsin 7-helix transmembrane proteins"/>
    <property type="match status" value="1"/>
</dbReference>
<evidence type="ECO:0000313" key="14">
    <source>
        <dbReference type="Proteomes" id="UP000494040"/>
    </source>
</evidence>
<evidence type="ECO:0000256" key="10">
    <source>
        <dbReference type="RuleBase" id="RU000688"/>
    </source>
</evidence>
<keyword evidence="8 10" id="KW-0675">Receptor</keyword>
<feature type="transmembrane region" description="Helical" evidence="11">
    <location>
        <begin position="109"/>
        <end position="127"/>
    </location>
</feature>
<dbReference type="PANTHER" id="PTHR46925">
    <property type="entry name" value="G-PROTEIN COUPLED RECEPTOR TKR-1-RELATED"/>
    <property type="match status" value="1"/>
</dbReference>
<keyword evidence="6 10" id="KW-0297">G-protein coupled receptor</keyword>
<dbReference type="PROSITE" id="PS50262">
    <property type="entry name" value="G_PROTEIN_RECEP_F1_2"/>
    <property type="match status" value="1"/>
</dbReference>
<evidence type="ECO:0000256" key="11">
    <source>
        <dbReference type="SAM" id="Phobius"/>
    </source>
</evidence>
<feature type="transmembrane region" description="Helical" evidence="11">
    <location>
        <begin position="32"/>
        <end position="57"/>
    </location>
</feature>
<feature type="transmembrane region" description="Helical" evidence="11">
    <location>
        <begin position="252"/>
        <end position="273"/>
    </location>
</feature>
<dbReference type="FunFam" id="1.20.1070.10:FF:000291">
    <property type="entry name" value="Predicted protein"/>
    <property type="match status" value="1"/>
</dbReference>
<evidence type="ECO:0000256" key="6">
    <source>
        <dbReference type="ARBA" id="ARBA00023040"/>
    </source>
</evidence>
<feature type="domain" description="G-protein coupled receptors family 1 profile" evidence="12">
    <location>
        <begin position="48"/>
        <end position="308"/>
    </location>
</feature>
<evidence type="ECO:0000313" key="13">
    <source>
        <dbReference type="EnsemblMetazoa" id="XP_024084871.1"/>
    </source>
</evidence>
<evidence type="ECO:0000256" key="9">
    <source>
        <dbReference type="ARBA" id="ARBA00023224"/>
    </source>
</evidence>
<evidence type="ECO:0000259" key="12">
    <source>
        <dbReference type="PROSITE" id="PS50262"/>
    </source>
</evidence>
<name>A0A8I6SPM3_CIMLE</name>
<proteinExistence type="inferred from homology"/>
<feature type="transmembrane region" description="Helical" evidence="11">
    <location>
        <begin position="148"/>
        <end position="168"/>
    </location>
</feature>
<evidence type="ECO:0000256" key="2">
    <source>
        <dbReference type="ARBA" id="ARBA00010663"/>
    </source>
</evidence>
<dbReference type="PANTHER" id="PTHR46925:SF2">
    <property type="entry name" value="G-PROTEIN COUPLED RECEPTOR TKR-1-RELATED"/>
    <property type="match status" value="1"/>
</dbReference>
<keyword evidence="14" id="KW-1185">Reference proteome</keyword>
<sequence length="399" mass="45552">MDSDVDNITCLNMTTVQGVKSAVAGMDFTLQAMWVLLFSGMLFIAISGNTMVIWSVIAHRRMRTVTNYFLVNLSLSDLVMSIFNCIFNFISMMNNDWTFGTRYCTINNYLANVSVAASVFTLTGITIDRHLAIIKPLKPRMSKASAQLIIGGIWALSFLIGSPCLVYSTTITHKASGLTACILQWPDGYSGVSTLDYIYNLIFFLVTYLIPIAAMICCYTTMGRELWGSKTIGELTQRQIDSIRSKRKVVRMFILIVLVFGLCWLPYHSYFIYVHHRRDLVYSKYIQHVYLGFYWLAMANAMLNPLIYYCMNQRFRDYFRMAICEWDCRLGLCDDPLQADGGETPPPIKRCSHSYSRSGGTRLCQLALSQADCRDTKLYENAVSQMPLMRNSPIWNKWT</sequence>
<dbReference type="OrthoDB" id="5981855at2759"/>
<dbReference type="GeneID" id="106674052"/>
<dbReference type="Pfam" id="PF00001">
    <property type="entry name" value="7tm_1"/>
    <property type="match status" value="1"/>
</dbReference>
<feature type="transmembrane region" description="Helical" evidence="11">
    <location>
        <begin position="69"/>
        <end position="89"/>
    </location>
</feature>
<accession>A0A8I6SPM3</accession>
<dbReference type="KEGG" id="clec:106674052"/>
<reference evidence="13" key="1">
    <citation type="submission" date="2022-01" db="UniProtKB">
        <authorList>
            <consortium name="EnsemblMetazoa"/>
        </authorList>
    </citation>
    <scope>IDENTIFICATION</scope>
</reference>
<comment type="similarity">
    <text evidence="2 10">Belongs to the G-protein coupled receptor 1 family.</text>
</comment>
<feature type="transmembrane region" description="Helical" evidence="11">
    <location>
        <begin position="293"/>
        <end position="311"/>
    </location>
</feature>
<keyword evidence="9 10" id="KW-0807">Transducer</keyword>
<feature type="transmembrane region" description="Helical" evidence="11">
    <location>
        <begin position="197"/>
        <end position="220"/>
    </location>
</feature>
<dbReference type="EnsemblMetazoa" id="XM_024229103.1">
    <property type="protein sequence ID" value="XP_024084871.1"/>
    <property type="gene ID" value="LOC106674052"/>
</dbReference>
<dbReference type="CDD" id="cd15390">
    <property type="entry name" value="7tmA_TACR"/>
    <property type="match status" value="1"/>
</dbReference>
<dbReference type="PROSITE" id="PS00237">
    <property type="entry name" value="G_PROTEIN_RECEP_F1_1"/>
    <property type="match status" value="1"/>
</dbReference>
<evidence type="ECO:0000256" key="3">
    <source>
        <dbReference type="ARBA" id="ARBA00022475"/>
    </source>
</evidence>
<organism evidence="13 14">
    <name type="scientific">Cimex lectularius</name>
    <name type="common">Bed bug</name>
    <name type="synonym">Acanthia lectularia</name>
    <dbReference type="NCBI Taxonomy" id="79782"/>
    <lineage>
        <taxon>Eukaryota</taxon>
        <taxon>Metazoa</taxon>
        <taxon>Ecdysozoa</taxon>
        <taxon>Arthropoda</taxon>
        <taxon>Hexapoda</taxon>
        <taxon>Insecta</taxon>
        <taxon>Pterygota</taxon>
        <taxon>Neoptera</taxon>
        <taxon>Paraneoptera</taxon>
        <taxon>Hemiptera</taxon>
        <taxon>Heteroptera</taxon>
        <taxon>Panheteroptera</taxon>
        <taxon>Cimicomorpha</taxon>
        <taxon>Cimicidae</taxon>
        <taxon>Cimex</taxon>
    </lineage>
</organism>
<evidence type="ECO:0000256" key="5">
    <source>
        <dbReference type="ARBA" id="ARBA00022989"/>
    </source>
</evidence>
<dbReference type="GO" id="GO:0005886">
    <property type="term" value="C:plasma membrane"/>
    <property type="evidence" value="ECO:0007669"/>
    <property type="project" value="UniProtKB-SubCell"/>
</dbReference>
<dbReference type="OMA" id="YYCMNQR"/>
<keyword evidence="7 11" id="KW-0472">Membrane</keyword>
<evidence type="ECO:0000256" key="8">
    <source>
        <dbReference type="ARBA" id="ARBA00023170"/>
    </source>
</evidence>